<keyword evidence="3" id="KW-0732">Signal</keyword>
<feature type="domain" description="EF-hand" evidence="4">
    <location>
        <begin position="136"/>
        <end position="161"/>
    </location>
</feature>
<dbReference type="PROSITE" id="PS50222">
    <property type="entry name" value="EF_HAND_2"/>
    <property type="match status" value="1"/>
</dbReference>
<dbReference type="EMBL" id="CM000615">
    <property type="protein sequence ID" value="EEC46930.1"/>
    <property type="molecule type" value="Genomic_DNA"/>
</dbReference>
<evidence type="ECO:0000259" key="4">
    <source>
        <dbReference type="PROSITE" id="PS50222"/>
    </source>
</evidence>
<reference evidence="5 6" key="1">
    <citation type="journal article" date="2008" name="Nature">
        <title>The Phaeodactylum genome reveals the evolutionary history of diatom genomes.</title>
        <authorList>
            <person name="Bowler C."/>
            <person name="Allen A.E."/>
            <person name="Badger J.H."/>
            <person name="Grimwood J."/>
            <person name="Jabbari K."/>
            <person name="Kuo A."/>
            <person name="Maheswari U."/>
            <person name="Martens C."/>
            <person name="Maumus F."/>
            <person name="Otillar R.P."/>
            <person name="Rayko E."/>
            <person name="Salamov A."/>
            <person name="Vandepoele K."/>
            <person name="Beszteri B."/>
            <person name="Gruber A."/>
            <person name="Heijde M."/>
            <person name="Katinka M."/>
            <person name="Mock T."/>
            <person name="Valentin K."/>
            <person name="Verret F."/>
            <person name="Berges J.A."/>
            <person name="Brownlee C."/>
            <person name="Cadoret J.P."/>
            <person name="Chiovitti A."/>
            <person name="Choi C.J."/>
            <person name="Coesel S."/>
            <person name="De Martino A."/>
            <person name="Detter J.C."/>
            <person name="Durkin C."/>
            <person name="Falciatore A."/>
            <person name="Fournet J."/>
            <person name="Haruta M."/>
            <person name="Huysman M.J."/>
            <person name="Jenkins B.D."/>
            <person name="Jiroutova K."/>
            <person name="Jorgensen R.E."/>
            <person name="Joubert Y."/>
            <person name="Kaplan A."/>
            <person name="Kroger N."/>
            <person name="Kroth P.G."/>
            <person name="La Roche J."/>
            <person name="Lindquist E."/>
            <person name="Lommer M."/>
            <person name="Martin-Jezequel V."/>
            <person name="Lopez P.J."/>
            <person name="Lucas S."/>
            <person name="Mangogna M."/>
            <person name="McGinnis K."/>
            <person name="Medlin L.K."/>
            <person name="Montsant A."/>
            <person name="Oudot-Le Secq M.P."/>
            <person name="Napoli C."/>
            <person name="Obornik M."/>
            <person name="Parker M.S."/>
            <person name="Petit J.L."/>
            <person name="Porcel B.M."/>
            <person name="Poulsen N."/>
            <person name="Robison M."/>
            <person name="Rychlewski L."/>
            <person name="Rynearson T.A."/>
            <person name="Schmutz J."/>
            <person name="Shapiro H."/>
            <person name="Siaut M."/>
            <person name="Stanley M."/>
            <person name="Sussman M.R."/>
            <person name="Taylor A.R."/>
            <person name="Vardi A."/>
            <person name="von Dassow P."/>
            <person name="Vyverman W."/>
            <person name="Willis A."/>
            <person name="Wyrwicz L.S."/>
            <person name="Rokhsar D.S."/>
            <person name="Weissenbach J."/>
            <person name="Armbrust E.V."/>
            <person name="Green B.R."/>
            <person name="Van de Peer Y."/>
            <person name="Grigoriev I.V."/>
        </authorList>
    </citation>
    <scope>NUCLEOTIDE SEQUENCE [LARGE SCALE GENOMIC DNA]</scope>
    <source>
        <strain evidence="5 6">CCAP 1055/1</strain>
    </source>
</reference>
<name>B7G332_PHATC</name>
<evidence type="ECO:0000256" key="1">
    <source>
        <dbReference type="ARBA" id="ARBA00022837"/>
    </source>
</evidence>
<dbReference type="Gene3D" id="1.10.238.10">
    <property type="entry name" value="EF-hand"/>
    <property type="match status" value="1"/>
</dbReference>
<keyword evidence="6" id="KW-1185">Reference proteome</keyword>
<evidence type="ECO:0000313" key="5">
    <source>
        <dbReference type="EMBL" id="EEC46930.1"/>
    </source>
</evidence>
<dbReference type="PROSITE" id="PS00018">
    <property type="entry name" value="EF_HAND_1"/>
    <property type="match status" value="1"/>
</dbReference>
<protein>
    <recommendedName>
        <fullName evidence="4">EF-hand domain-containing protein</fullName>
    </recommendedName>
</protein>
<dbReference type="AlphaFoldDB" id="B7G332"/>
<keyword evidence="1" id="KW-0106">Calcium</keyword>
<feature type="chain" id="PRO_5002852880" description="EF-hand domain-containing protein" evidence="3">
    <location>
        <begin position="25"/>
        <end position="221"/>
    </location>
</feature>
<feature type="region of interest" description="Disordered" evidence="2">
    <location>
        <begin position="80"/>
        <end position="125"/>
    </location>
</feature>
<dbReference type="GO" id="GO:0005509">
    <property type="term" value="F:calcium ion binding"/>
    <property type="evidence" value="ECO:0007669"/>
    <property type="project" value="InterPro"/>
</dbReference>
<reference evidence="6" key="2">
    <citation type="submission" date="2008-08" db="EMBL/GenBank/DDBJ databases">
        <authorList>
            <consortium name="Diatom Consortium"/>
            <person name="Grigoriev I."/>
            <person name="Grimwood J."/>
            <person name="Kuo A."/>
            <person name="Otillar R.P."/>
            <person name="Salamov A."/>
            <person name="Detter J.C."/>
            <person name="Lindquist E."/>
            <person name="Shapiro H."/>
            <person name="Lucas S."/>
            <person name="Glavina del Rio T."/>
            <person name="Pitluck S."/>
            <person name="Rokhsar D."/>
            <person name="Bowler C."/>
        </authorList>
    </citation>
    <scope>GENOME REANNOTATION</scope>
    <source>
        <strain evidence="6">CCAP 1055/1</strain>
    </source>
</reference>
<dbReference type="RefSeq" id="XP_002181716.1">
    <property type="nucleotide sequence ID" value="XM_002181680.1"/>
</dbReference>
<dbReference type="HOGENOM" id="CLU_1252789_0_0_1"/>
<dbReference type="GeneID" id="7202413"/>
<evidence type="ECO:0000256" key="3">
    <source>
        <dbReference type="SAM" id="SignalP"/>
    </source>
</evidence>
<dbReference type="InterPro" id="IPR018247">
    <property type="entry name" value="EF_Hand_1_Ca_BS"/>
</dbReference>
<feature type="signal peptide" evidence="3">
    <location>
        <begin position="1"/>
        <end position="24"/>
    </location>
</feature>
<sequence>MKSNHVIRALTLVCIVISIFSIDAADQDPGCSGVDMETCANAEDGGDDGTGLANEPEVTKEVECVAGTEECASPEAIASMEGSAGSDEGNPQHAAVSENPASPAGDNTASAEKPESLGAGDPNCPDRDHLMRCAGKHLDHNKNGKLDRDELQGAIDSLPGRYARGILQILGSVDKMMTKCDVDGDDAISIDYDMHHNRESCLASCFKRRAFKGAFFPDCDL</sequence>
<dbReference type="OrthoDB" id="191686at2759"/>
<dbReference type="InterPro" id="IPR002048">
    <property type="entry name" value="EF_hand_dom"/>
</dbReference>
<dbReference type="eggNOG" id="ENOG502SU7Q">
    <property type="taxonomic scope" value="Eukaryota"/>
</dbReference>
<dbReference type="InParanoid" id="B7G332"/>
<evidence type="ECO:0000256" key="2">
    <source>
        <dbReference type="SAM" id="MobiDB-lite"/>
    </source>
</evidence>
<proteinExistence type="predicted"/>
<accession>B7G332</accession>
<organism evidence="5 6">
    <name type="scientific">Phaeodactylum tricornutum (strain CCAP 1055/1)</name>
    <dbReference type="NCBI Taxonomy" id="556484"/>
    <lineage>
        <taxon>Eukaryota</taxon>
        <taxon>Sar</taxon>
        <taxon>Stramenopiles</taxon>
        <taxon>Ochrophyta</taxon>
        <taxon>Bacillariophyta</taxon>
        <taxon>Bacillariophyceae</taxon>
        <taxon>Bacillariophycidae</taxon>
        <taxon>Naviculales</taxon>
        <taxon>Phaeodactylaceae</taxon>
        <taxon>Phaeodactylum</taxon>
    </lineage>
</organism>
<dbReference type="PaxDb" id="2850-Phatr37549"/>
<evidence type="ECO:0000313" key="6">
    <source>
        <dbReference type="Proteomes" id="UP000000759"/>
    </source>
</evidence>
<dbReference type="Proteomes" id="UP000000759">
    <property type="component" value="Chromosome 13"/>
</dbReference>
<gene>
    <name evidence="5" type="ORF">PHATRDRAFT_37549</name>
</gene>
<dbReference type="SUPFAM" id="SSF47473">
    <property type="entry name" value="EF-hand"/>
    <property type="match status" value="1"/>
</dbReference>
<dbReference type="InterPro" id="IPR011992">
    <property type="entry name" value="EF-hand-dom_pair"/>
</dbReference>
<dbReference type="KEGG" id="pti:PHATRDRAFT_37549"/>